<accession>A0A0A3HP53</accession>
<dbReference type="eggNOG" id="ENOG503358Q">
    <property type="taxonomic scope" value="Bacteria"/>
</dbReference>
<proteinExistence type="predicted"/>
<sequence length="93" mass="9982">MKISSEGKNYLNQVLEDAEVKTLRFFGVKGCCGMNLSVALDAAQETDTVQTIEGINIAIDSSIESQLTDVTIHAEEENGEIGLVLIGYTPTSC</sequence>
<dbReference type="Gene3D" id="2.60.300.12">
    <property type="entry name" value="HesB-like domain"/>
    <property type="match status" value="1"/>
</dbReference>
<dbReference type="AlphaFoldDB" id="A0A0A3HP53"/>
<organism evidence="1 2">
    <name type="scientific">Ureibacillus manganicus DSM 26584</name>
    <dbReference type="NCBI Taxonomy" id="1384049"/>
    <lineage>
        <taxon>Bacteria</taxon>
        <taxon>Bacillati</taxon>
        <taxon>Bacillota</taxon>
        <taxon>Bacilli</taxon>
        <taxon>Bacillales</taxon>
        <taxon>Caryophanaceae</taxon>
        <taxon>Ureibacillus</taxon>
    </lineage>
</organism>
<gene>
    <name evidence="1" type="ORF">CD29_18950</name>
</gene>
<dbReference type="InterPro" id="IPR035903">
    <property type="entry name" value="HesB-like_dom_sf"/>
</dbReference>
<dbReference type="STRING" id="1384049.CD29_18950"/>
<evidence type="ECO:0000313" key="2">
    <source>
        <dbReference type="Proteomes" id="UP000030416"/>
    </source>
</evidence>
<protein>
    <submittedName>
        <fullName evidence="1">Fe-S cluster assembly protein HesB</fullName>
    </submittedName>
</protein>
<dbReference type="EMBL" id="JPVN01000038">
    <property type="protein sequence ID" value="KGR74306.1"/>
    <property type="molecule type" value="Genomic_DNA"/>
</dbReference>
<dbReference type="SUPFAM" id="SSF89360">
    <property type="entry name" value="HesB-like domain"/>
    <property type="match status" value="1"/>
</dbReference>
<reference evidence="1 2" key="1">
    <citation type="submission" date="2014-02" db="EMBL/GenBank/DDBJ databases">
        <title>Draft genome sequence of Lysinibacillus manganicus DSM 26584T.</title>
        <authorList>
            <person name="Zhang F."/>
            <person name="Wang G."/>
            <person name="Zhang L."/>
        </authorList>
    </citation>
    <scope>NUCLEOTIDE SEQUENCE [LARGE SCALE GENOMIC DNA]</scope>
    <source>
        <strain evidence="1 2">DSM 26584</strain>
    </source>
</reference>
<dbReference type="OrthoDB" id="2355011at2"/>
<comment type="caution">
    <text evidence="1">The sequence shown here is derived from an EMBL/GenBank/DDBJ whole genome shotgun (WGS) entry which is preliminary data.</text>
</comment>
<dbReference type="RefSeq" id="WP_036190091.1">
    <property type="nucleotide sequence ID" value="NZ_AVDA01000038.1"/>
</dbReference>
<evidence type="ECO:0000313" key="1">
    <source>
        <dbReference type="EMBL" id="KGR74306.1"/>
    </source>
</evidence>
<dbReference type="Proteomes" id="UP000030416">
    <property type="component" value="Unassembled WGS sequence"/>
</dbReference>
<keyword evidence="2" id="KW-1185">Reference proteome</keyword>
<name>A0A0A3HP53_9BACL</name>